<dbReference type="EnsemblPlants" id="Zm00001eb343880_T001">
    <property type="protein sequence ID" value="Zm00001eb343880_P001"/>
    <property type="gene ID" value="Zm00001eb343880"/>
</dbReference>
<dbReference type="AlphaFoldDB" id="A0A804R648"/>
<evidence type="ECO:0000259" key="1">
    <source>
        <dbReference type="Pfam" id="PF00931"/>
    </source>
</evidence>
<evidence type="ECO:0000313" key="2">
    <source>
        <dbReference type="EnsemblPlants" id="Zm00001eb391090_P002"/>
    </source>
</evidence>
<protein>
    <recommendedName>
        <fullName evidence="1">NB-ARC domain-containing protein</fullName>
    </recommendedName>
</protein>
<organism evidence="2 3">
    <name type="scientific">Zea mays</name>
    <name type="common">Maize</name>
    <dbReference type="NCBI Taxonomy" id="4577"/>
    <lineage>
        <taxon>Eukaryota</taxon>
        <taxon>Viridiplantae</taxon>
        <taxon>Streptophyta</taxon>
        <taxon>Embryophyta</taxon>
        <taxon>Tracheophyta</taxon>
        <taxon>Spermatophyta</taxon>
        <taxon>Magnoliopsida</taxon>
        <taxon>Liliopsida</taxon>
        <taxon>Poales</taxon>
        <taxon>Poaceae</taxon>
        <taxon>PACMAD clade</taxon>
        <taxon>Panicoideae</taxon>
        <taxon>Andropogonodae</taxon>
        <taxon>Andropogoneae</taxon>
        <taxon>Tripsacinae</taxon>
        <taxon>Zea</taxon>
    </lineage>
</organism>
<keyword evidence="3" id="KW-1185">Reference proteome</keyword>
<reference evidence="2" key="3">
    <citation type="submission" date="2021-05" db="UniProtKB">
        <authorList>
            <consortium name="EnsemblPlants"/>
        </authorList>
    </citation>
    <scope>IDENTIFICATION</scope>
    <source>
        <strain evidence="2">cv. B73</strain>
    </source>
</reference>
<feature type="domain" description="NB-ARC" evidence="1">
    <location>
        <begin position="17"/>
        <end position="85"/>
    </location>
</feature>
<dbReference type="Gene3D" id="3.40.50.300">
    <property type="entry name" value="P-loop containing nucleotide triphosphate hydrolases"/>
    <property type="match status" value="1"/>
</dbReference>
<dbReference type="Proteomes" id="UP000007305">
    <property type="component" value="Chromosome 8"/>
</dbReference>
<dbReference type="Gramene" id="Zm00001eb343880_T001">
    <property type="protein sequence ID" value="Zm00001eb343880_P001"/>
    <property type="gene ID" value="Zm00001eb343880"/>
</dbReference>
<dbReference type="EnsemblPlants" id="Zm00001eb391090_T001">
    <property type="protein sequence ID" value="Zm00001eb391090_P001"/>
    <property type="gene ID" value="Zm00001eb391090"/>
</dbReference>
<dbReference type="InterPro" id="IPR027417">
    <property type="entry name" value="P-loop_NTPase"/>
</dbReference>
<dbReference type="SUPFAM" id="SSF52540">
    <property type="entry name" value="P-loop containing nucleoside triphosphate hydrolases"/>
    <property type="match status" value="1"/>
</dbReference>
<reference evidence="2" key="2">
    <citation type="submission" date="2019-07" db="EMBL/GenBank/DDBJ databases">
        <authorList>
            <person name="Seetharam A."/>
            <person name="Woodhouse M."/>
            <person name="Cannon E."/>
        </authorList>
    </citation>
    <scope>NUCLEOTIDE SEQUENCE [LARGE SCALE GENOMIC DNA]</scope>
    <source>
        <strain evidence="2">cv. B73</strain>
    </source>
</reference>
<dbReference type="Gramene" id="Zm00001eb391090_T002">
    <property type="protein sequence ID" value="Zm00001eb391090_P002"/>
    <property type="gene ID" value="Zm00001eb391090"/>
</dbReference>
<dbReference type="Gramene" id="Zm00001eb391090_T001">
    <property type="protein sequence ID" value="Zm00001eb391090_P001"/>
    <property type="gene ID" value="Zm00001eb391090"/>
</dbReference>
<dbReference type="EnsemblPlants" id="Zm00001eb391090_T002">
    <property type="protein sequence ID" value="Zm00001eb391090_P002"/>
    <property type="gene ID" value="Zm00001eb391090"/>
</dbReference>
<reference evidence="3" key="1">
    <citation type="journal article" date="2009" name="Science">
        <title>The B73 maize genome: complexity, diversity, and dynamics.</title>
        <authorList>
            <person name="Schnable P.S."/>
            <person name="Ware D."/>
            <person name="Fulton R.S."/>
            <person name="Stein J.C."/>
            <person name="Wei F."/>
            <person name="Pasternak S."/>
            <person name="Liang C."/>
            <person name="Zhang J."/>
            <person name="Fulton L."/>
            <person name="Graves T.A."/>
            <person name="Minx P."/>
            <person name="Reily A.D."/>
            <person name="Courtney L."/>
            <person name="Kruchowski S.S."/>
            <person name="Tomlinson C."/>
            <person name="Strong C."/>
            <person name="Delehaunty K."/>
            <person name="Fronick C."/>
            <person name="Courtney B."/>
            <person name="Rock S.M."/>
            <person name="Belter E."/>
            <person name="Du F."/>
            <person name="Kim K."/>
            <person name="Abbott R.M."/>
            <person name="Cotton M."/>
            <person name="Levy A."/>
            <person name="Marchetto P."/>
            <person name="Ochoa K."/>
            <person name="Jackson S.M."/>
            <person name="Gillam B."/>
            <person name="Chen W."/>
            <person name="Yan L."/>
            <person name="Higginbotham J."/>
            <person name="Cardenas M."/>
            <person name="Waligorski J."/>
            <person name="Applebaum E."/>
            <person name="Phelps L."/>
            <person name="Falcone J."/>
            <person name="Kanchi K."/>
            <person name="Thane T."/>
            <person name="Scimone A."/>
            <person name="Thane N."/>
            <person name="Henke J."/>
            <person name="Wang T."/>
            <person name="Ruppert J."/>
            <person name="Shah N."/>
            <person name="Rotter K."/>
            <person name="Hodges J."/>
            <person name="Ingenthron E."/>
            <person name="Cordes M."/>
            <person name="Kohlberg S."/>
            <person name="Sgro J."/>
            <person name="Delgado B."/>
            <person name="Mead K."/>
            <person name="Chinwalla A."/>
            <person name="Leonard S."/>
            <person name="Crouse K."/>
            <person name="Collura K."/>
            <person name="Kudrna D."/>
            <person name="Currie J."/>
            <person name="He R."/>
            <person name="Angelova A."/>
            <person name="Rajasekar S."/>
            <person name="Mueller T."/>
            <person name="Lomeli R."/>
            <person name="Scara G."/>
            <person name="Ko A."/>
            <person name="Delaney K."/>
            <person name="Wissotski M."/>
            <person name="Lopez G."/>
            <person name="Campos D."/>
            <person name="Braidotti M."/>
            <person name="Ashley E."/>
            <person name="Golser W."/>
            <person name="Kim H."/>
            <person name="Lee S."/>
            <person name="Lin J."/>
            <person name="Dujmic Z."/>
            <person name="Kim W."/>
            <person name="Talag J."/>
            <person name="Zuccolo A."/>
            <person name="Fan C."/>
            <person name="Sebastian A."/>
            <person name="Kramer M."/>
            <person name="Spiegel L."/>
            <person name="Nascimento L."/>
            <person name="Zutavern T."/>
            <person name="Miller B."/>
            <person name="Ambroise C."/>
            <person name="Muller S."/>
            <person name="Spooner W."/>
            <person name="Narechania A."/>
            <person name="Ren L."/>
            <person name="Wei S."/>
            <person name="Kumari S."/>
            <person name="Faga B."/>
            <person name="Levy M.J."/>
            <person name="McMahan L."/>
            <person name="Van Buren P."/>
            <person name="Vaughn M.W."/>
            <person name="Ying K."/>
            <person name="Yeh C.-T."/>
            <person name="Emrich S.J."/>
            <person name="Jia Y."/>
            <person name="Kalyanaraman A."/>
            <person name="Hsia A.-P."/>
            <person name="Barbazuk W.B."/>
            <person name="Baucom R.S."/>
            <person name="Brutnell T.P."/>
            <person name="Carpita N.C."/>
            <person name="Chaparro C."/>
            <person name="Chia J.-M."/>
            <person name="Deragon J.-M."/>
            <person name="Estill J.C."/>
            <person name="Fu Y."/>
            <person name="Jeddeloh J.A."/>
            <person name="Han Y."/>
            <person name="Lee H."/>
            <person name="Li P."/>
            <person name="Lisch D.R."/>
            <person name="Liu S."/>
            <person name="Liu Z."/>
            <person name="Nagel D.H."/>
            <person name="McCann M.C."/>
            <person name="SanMiguel P."/>
            <person name="Myers A.M."/>
            <person name="Nettleton D."/>
            <person name="Nguyen J."/>
            <person name="Penning B.W."/>
            <person name="Ponnala L."/>
            <person name="Schneider K.L."/>
            <person name="Schwartz D.C."/>
            <person name="Sharma A."/>
            <person name="Soderlund C."/>
            <person name="Springer N.M."/>
            <person name="Sun Q."/>
            <person name="Wang H."/>
            <person name="Waterman M."/>
            <person name="Westerman R."/>
            <person name="Wolfgruber T.K."/>
            <person name="Yang L."/>
            <person name="Yu Y."/>
            <person name="Zhang L."/>
            <person name="Zhou S."/>
            <person name="Zhu Q."/>
            <person name="Bennetzen J.L."/>
            <person name="Dawe R.K."/>
            <person name="Jiang J."/>
            <person name="Jiang N."/>
            <person name="Presting G.G."/>
            <person name="Wessler S.R."/>
            <person name="Aluru S."/>
            <person name="Martienssen R.A."/>
            <person name="Clifton S.W."/>
            <person name="McCombie W.R."/>
            <person name="Wing R.A."/>
            <person name="Wilson R.K."/>
        </authorList>
    </citation>
    <scope>NUCLEOTIDE SEQUENCE [LARGE SCALE GENOMIC DNA]</scope>
    <source>
        <strain evidence="3">cv. B73</strain>
    </source>
</reference>
<accession>A0A804R648</accession>
<proteinExistence type="predicted"/>
<dbReference type="Pfam" id="PF00931">
    <property type="entry name" value="NB-ARC"/>
    <property type="match status" value="1"/>
</dbReference>
<sequence>MLRRGPGPETPSSSSSKHYSVIGIYGIAGSGKSTLAQYVCDYEKAEGQHFDPVMFIHVSQTFRVDKIFRDMLREIRKDRQSDSNSVKCLHDELKENASCWYWMISGSLVRIRRS</sequence>
<name>A0A804R648_MAIZE</name>
<dbReference type="GO" id="GO:0043531">
    <property type="term" value="F:ADP binding"/>
    <property type="evidence" value="ECO:0007669"/>
    <property type="project" value="InterPro"/>
</dbReference>
<dbReference type="Proteomes" id="UP000007305">
    <property type="component" value="Chromosome 9"/>
</dbReference>
<dbReference type="InterPro" id="IPR002182">
    <property type="entry name" value="NB-ARC"/>
</dbReference>
<evidence type="ECO:0000313" key="3">
    <source>
        <dbReference type="Proteomes" id="UP000007305"/>
    </source>
</evidence>